<dbReference type="Proteomes" id="UP000182114">
    <property type="component" value="Unassembled WGS sequence"/>
</dbReference>
<keyword evidence="4" id="KW-1185">Reference proteome</keyword>
<feature type="domain" description="SGNH hydrolase-type esterase" evidence="2">
    <location>
        <begin position="20"/>
        <end position="180"/>
    </location>
</feature>
<proteinExistence type="predicted"/>
<evidence type="ECO:0000259" key="2">
    <source>
        <dbReference type="Pfam" id="PF13472"/>
    </source>
</evidence>
<organism evidence="3 4">
    <name type="scientific">Cellulophaga baltica</name>
    <dbReference type="NCBI Taxonomy" id="76594"/>
    <lineage>
        <taxon>Bacteria</taxon>
        <taxon>Pseudomonadati</taxon>
        <taxon>Bacteroidota</taxon>
        <taxon>Flavobacteriia</taxon>
        <taxon>Flavobacteriales</taxon>
        <taxon>Flavobacteriaceae</taxon>
        <taxon>Cellulophaga</taxon>
    </lineage>
</organism>
<dbReference type="RefSeq" id="WP_074537441.1">
    <property type="nucleotide sequence ID" value="NZ_FNBD01000002.1"/>
</dbReference>
<reference evidence="4" key="1">
    <citation type="submission" date="2016-10" db="EMBL/GenBank/DDBJ databases">
        <authorList>
            <person name="Varghese N."/>
            <person name="Submissions S."/>
        </authorList>
    </citation>
    <scope>NUCLEOTIDE SEQUENCE [LARGE SCALE GENOMIC DNA]</scope>
    <source>
        <strain evidence="4">DSM 24729</strain>
    </source>
</reference>
<feature type="signal peptide" evidence="1">
    <location>
        <begin position="1"/>
        <end position="21"/>
    </location>
</feature>
<accession>A0A1G7E547</accession>
<dbReference type="EMBL" id="FNBD01000002">
    <property type="protein sequence ID" value="SDE58791.1"/>
    <property type="molecule type" value="Genomic_DNA"/>
</dbReference>
<dbReference type="AlphaFoldDB" id="A0A1G7E547"/>
<evidence type="ECO:0000256" key="1">
    <source>
        <dbReference type="SAM" id="SignalP"/>
    </source>
</evidence>
<dbReference type="SUPFAM" id="SSF52266">
    <property type="entry name" value="SGNH hydrolase"/>
    <property type="match status" value="1"/>
</dbReference>
<evidence type="ECO:0000313" key="4">
    <source>
        <dbReference type="Proteomes" id="UP000182114"/>
    </source>
</evidence>
<dbReference type="InterPro" id="IPR051532">
    <property type="entry name" value="Ester_Hydrolysis_Enzymes"/>
</dbReference>
<protein>
    <submittedName>
        <fullName evidence="3">Lysophospholipase L1</fullName>
    </submittedName>
</protein>
<dbReference type="Gene3D" id="3.40.50.1110">
    <property type="entry name" value="SGNH hydrolase"/>
    <property type="match status" value="1"/>
</dbReference>
<sequence length="242" mass="27321">MSLKITTILILWFAFSLTAQAQVINAGVSGNTTSNLLNRLEHDVLEQQPDVVIIMVGTNDMLNSKKMISYSTYEENLSTLIKAIKNRSSKVLLVAPPTVDSTYLFERHDRKLFWELPNVKLDTVRVVMMRLANEFNVDFVDVYQEFVNLDLPQHNEDVVIRNEKNSTRKDGVHLTALGYKMLAQSIFTALESNDLLQKNQKIICFGDSLTFGAGLKKGGAVIGESYPAVLQKLILEHFELKK</sequence>
<dbReference type="Pfam" id="PF13472">
    <property type="entry name" value="Lipase_GDSL_2"/>
    <property type="match status" value="1"/>
</dbReference>
<name>A0A1G7E547_9FLAO</name>
<evidence type="ECO:0000313" key="3">
    <source>
        <dbReference type="EMBL" id="SDE58791.1"/>
    </source>
</evidence>
<dbReference type="GO" id="GO:0016788">
    <property type="term" value="F:hydrolase activity, acting on ester bonds"/>
    <property type="evidence" value="ECO:0007669"/>
    <property type="project" value="UniProtKB-ARBA"/>
</dbReference>
<gene>
    <name evidence="3" type="ORF">SAMN04487992_10297</name>
</gene>
<feature type="chain" id="PRO_5010219694" evidence="1">
    <location>
        <begin position="22"/>
        <end position="242"/>
    </location>
</feature>
<dbReference type="InterPro" id="IPR036514">
    <property type="entry name" value="SGNH_hydro_sf"/>
</dbReference>
<dbReference type="InterPro" id="IPR013830">
    <property type="entry name" value="SGNH_hydro"/>
</dbReference>
<dbReference type="PANTHER" id="PTHR30383">
    <property type="entry name" value="THIOESTERASE 1/PROTEASE 1/LYSOPHOSPHOLIPASE L1"/>
    <property type="match status" value="1"/>
</dbReference>
<keyword evidence="1" id="KW-0732">Signal</keyword>